<dbReference type="EMBL" id="ML987191">
    <property type="protein sequence ID" value="KAF2254104.1"/>
    <property type="molecule type" value="Genomic_DNA"/>
</dbReference>
<sequence length="167" mass="18604">MPTPIPCCRPDVTFIAPVSPAHARSTGHESPLYLWHPAACPRPTRSRPGSPEPVEHCLSPSVLANHSPAPLCFRRRCSRPEARFSYKLRIRNTCLTFSPTRIAPSPKPSAWLRYKRAFTTELPLVALRYSPKPVFPKSLNAGEFSLMTRTVHAPVCRGILKLTIGLL</sequence>
<accession>A0A6A6IUH8</accession>
<protein>
    <submittedName>
        <fullName evidence="1">Uncharacterized protein</fullName>
    </submittedName>
</protein>
<gene>
    <name evidence="1" type="ORF">BU26DRAFT_235919</name>
</gene>
<dbReference type="AlphaFoldDB" id="A0A6A6IUH8"/>
<dbReference type="GeneID" id="54574271"/>
<keyword evidence="2" id="KW-1185">Reference proteome</keyword>
<dbReference type="RefSeq" id="XP_033689108.1">
    <property type="nucleotide sequence ID" value="XM_033820941.1"/>
</dbReference>
<organism evidence="1 2">
    <name type="scientific">Trematosphaeria pertusa</name>
    <dbReference type="NCBI Taxonomy" id="390896"/>
    <lineage>
        <taxon>Eukaryota</taxon>
        <taxon>Fungi</taxon>
        <taxon>Dikarya</taxon>
        <taxon>Ascomycota</taxon>
        <taxon>Pezizomycotina</taxon>
        <taxon>Dothideomycetes</taxon>
        <taxon>Pleosporomycetidae</taxon>
        <taxon>Pleosporales</taxon>
        <taxon>Massarineae</taxon>
        <taxon>Trematosphaeriaceae</taxon>
        <taxon>Trematosphaeria</taxon>
    </lineage>
</organism>
<reference evidence="1" key="1">
    <citation type="journal article" date="2020" name="Stud. Mycol.">
        <title>101 Dothideomycetes genomes: a test case for predicting lifestyles and emergence of pathogens.</title>
        <authorList>
            <person name="Haridas S."/>
            <person name="Albert R."/>
            <person name="Binder M."/>
            <person name="Bloem J."/>
            <person name="Labutti K."/>
            <person name="Salamov A."/>
            <person name="Andreopoulos B."/>
            <person name="Baker S."/>
            <person name="Barry K."/>
            <person name="Bills G."/>
            <person name="Bluhm B."/>
            <person name="Cannon C."/>
            <person name="Castanera R."/>
            <person name="Culley D."/>
            <person name="Daum C."/>
            <person name="Ezra D."/>
            <person name="Gonzalez J."/>
            <person name="Henrissat B."/>
            <person name="Kuo A."/>
            <person name="Liang C."/>
            <person name="Lipzen A."/>
            <person name="Lutzoni F."/>
            <person name="Magnuson J."/>
            <person name="Mondo S."/>
            <person name="Nolan M."/>
            <person name="Ohm R."/>
            <person name="Pangilinan J."/>
            <person name="Park H.-J."/>
            <person name="Ramirez L."/>
            <person name="Alfaro M."/>
            <person name="Sun H."/>
            <person name="Tritt A."/>
            <person name="Yoshinaga Y."/>
            <person name="Zwiers L.-H."/>
            <person name="Turgeon B."/>
            <person name="Goodwin S."/>
            <person name="Spatafora J."/>
            <person name="Crous P."/>
            <person name="Grigoriev I."/>
        </authorList>
    </citation>
    <scope>NUCLEOTIDE SEQUENCE</scope>
    <source>
        <strain evidence="1">CBS 122368</strain>
    </source>
</reference>
<name>A0A6A6IUH8_9PLEO</name>
<proteinExistence type="predicted"/>
<dbReference type="Proteomes" id="UP000800094">
    <property type="component" value="Unassembled WGS sequence"/>
</dbReference>
<evidence type="ECO:0000313" key="2">
    <source>
        <dbReference type="Proteomes" id="UP000800094"/>
    </source>
</evidence>
<evidence type="ECO:0000313" key="1">
    <source>
        <dbReference type="EMBL" id="KAF2254104.1"/>
    </source>
</evidence>